<keyword evidence="2" id="KW-1185">Reference proteome</keyword>
<evidence type="ECO:0008006" key="3">
    <source>
        <dbReference type="Google" id="ProtNLM"/>
    </source>
</evidence>
<evidence type="ECO:0000313" key="2">
    <source>
        <dbReference type="Proteomes" id="UP000658127"/>
    </source>
</evidence>
<organism evidence="1 2">
    <name type="scientific">Nocardia rhizosphaerihabitans</name>
    <dbReference type="NCBI Taxonomy" id="1691570"/>
    <lineage>
        <taxon>Bacteria</taxon>
        <taxon>Bacillati</taxon>
        <taxon>Actinomycetota</taxon>
        <taxon>Actinomycetes</taxon>
        <taxon>Mycobacteriales</taxon>
        <taxon>Nocardiaceae</taxon>
        <taxon>Nocardia</taxon>
    </lineage>
</organism>
<proteinExistence type="predicted"/>
<protein>
    <recommendedName>
        <fullName evidence="3">LysR substrate-binding domain-containing protein</fullName>
    </recommendedName>
</protein>
<accession>A0ABQ2KNA7</accession>
<sequence>MPMEGTVTQAISARGFTVPVTGKNRVRHTLLHTRSNPHVAAFLTELSDISHDPARTLPIPSAP</sequence>
<gene>
    <name evidence="1" type="ORF">GCM10011610_39040</name>
</gene>
<reference evidence="2" key="1">
    <citation type="journal article" date="2019" name="Int. J. Syst. Evol. Microbiol.">
        <title>The Global Catalogue of Microorganisms (GCM) 10K type strain sequencing project: providing services to taxonomists for standard genome sequencing and annotation.</title>
        <authorList>
            <consortium name="The Broad Institute Genomics Platform"/>
            <consortium name="The Broad Institute Genome Sequencing Center for Infectious Disease"/>
            <person name="Wu L."/>
            <person name="Ma J."/>
        </authorList>
    </citation>
    <scope>NUCLEOTIDE SEQUENCE [LARGE SCALE GENOMIC DNA]</scope>
    <source>
        <strain evidence="2">CGMCC 4.7329</strain>
    </source>
</reference>
<dbReference type="EMBL" id="BMNE01000004">
    <property type="protein sequence ID" value="GGN85037.1"/>
    <property type="molecule type" value="Genomic_DNA"/>
</dbReference>
<name>A0ABQ2KNA7_9NOCA</name>
<dbReference type="Proteomes" id="UP000658127">
    <property type="component" value="Unassembled WGS sequence"/>
</dbReference>
<comment type="caution">
    <text evidence="1">The sequence shown here is derived from an EMBL/GenBank/DDBJ whole genome shotgun (WGS) entry which is preliminary data.</text>
</comment>
<evidence type="ECO:0000313" key="1">
    <source>
        <dbReference type="EMBL" id="GGN85037.1"/>
    </source>
</evidence>